<comment type="catalytic activity">
    <reaction evidence="4">
        <text>ATP + H2O = ADP + phosphate + H(+)</text>
        <dbReference type="Rhea" id="RHEA:13065"/>
        <dbReference type="ChEBI" id="CHEBI:15377"/>
        <dbReference type="ChEBI" id="CHEBI:15378"/>
        <dbReference type="ChEBI" id="CHEBI:30616"/>
        <dbReference type="ChEBI" id="CHEBI:43474"/>
        <dbReference type="ChEBI" id="CHEBI:456216"/>
    </reaction>
</comment>
<dbReference type="InParanoid" id="A0A2G5DXS1"/>
<dbReference type="CDD" id="cd19510">
    <property type="entry name" value="RecA-like_BCS1"/>
    <property type="match status" value="1"/>
</dbReference>
<dbReference type="InterPro" id="IPR003593">
    <property type="entry name" value="AAA+_ATPase"/>
</dbReference>
<comment type="similarity">
    <text evidence="2">Belongs to the AAA ATPase family. BCS1 subfamily.</text>
</comment>
<accession>A0A2G5DXS1</accession>
<evidence type="ECO:0000259" key="6">
    <source>
        <dbReference type="SMART" id="SM00382"/>
    </source>
</evidence>
<dbReference type="EMBL" id="KZ305031">
    <property type="protein sequence ID" value="PIA48329.1"/>
    <property type="molecule type" value="Genomic_DNA"/>
</dbReference>
<evidence type="ECO:0000256" key="4">
    <source>
        <dbReference type="ARBA" id="ARBA00049360"/>
    </source>
</evidence>
<proteinExistence type="inferred from homology"/>
<sequence length="429" mass="49276">MPSQKKNLSVQQMLSAAGPYIAMAMLIQPYLNELFPSAAGGFHYKGLVVSSLKKFLTRFSSQMTMVIEEFNDLTTNQIYSAAERYFHSKSLTSTHRFRISKDEHHQSYGISTEIEEEIVDVFEGIQFKWKFMNGSHILQAGPKRNSSQGRSEDECFGRSFHKKHKEKVLNSYLPYTLNMSKALEIKKTRVVKLFRTRNMHGSYGGGGAWCCINLDHPATFDKLAMDEALKRMIIDDLDRFVKRKEFYRRVSRAWKCGYLLYGPPGTGKSRLIAAMANYLNFDIYDLELTDLRSNWDLRRLLLSTGNRSILVLEDIDCSFEFKNSRQLLPGNFDLPPGVHKIIAPQQLTLSGMLNCIDGLWSSTGDERIIVFTTNNKDMLDPALLRPGRMDVHIHMSFCTPSGFRLLAYNYLMVSDHPIFREIEQLLEIQ</sequence>
<reference evidence="7 8" key="1">
    <citation type="submission" date="2017-09" db="EMBL/GenBank/DDBJ databases">
        <title>WGS assembly of Aquilegia coerulea Goldsmith.</title>
        <authorList>
            <person name="Hodges S."/>
            <person name="Kramer E."/>
            <person name="Nordborg M."/>
            <person name="Tomkins J."/>
            <person name="Borevitz J."/>
            <person name="Derieg N."/>
            <person name="Yan J."/>
            <person name="Mihaltcheva S."/>
            <person name="Hayes R.D."/>
            <person name="Rokhsar D."/>
        </authorList>
    </citation>
    <scope>NUCLEOTIDE SEQUENCE [LARGE SCALE GENOMIC DNA]</scope>
    <source>
        <strain evidence="8">cv. Goldsmith</strain>
    </source>
</reference>
<dbReference type="InterPro" id="IPR050747">
    <property type="entry name" value="Mitochondrial_chaperone_BCS1"/>
</dbReference>
<dbReference type="InterPro" id="IPR003959">
    <property type="entry name" value="ATPase_AAA_core"/>
</dbReference>
<comment type="cofactor">
    <cofactor evidence="1">
        <name>Mg(2+)</name>
        <dbReference type="ChEBI" id="CHEBI:18420"/>
    </cofactor>
</comment>
<keyword evidence="8" id="KW-1185">Reference proteome</keyword>
<dbReference type="InterPro" id="IPR003960">
    <property type="entry name" value="ATPase_AAA_CS"/>
</dbReference>
<dbReference type="Pfam" id="PF00004">
    <property type="entry name" value="AAA"/>
    <property type="match status" value="1"/>
</dbReference>
<keyword evidence="5" id="KW-0067">ATP-binding</keyword>
<feature type="non-terminal residue" evidence="7">
    <location>
        <position position="429"/>
    </location>
</feature>
<evidence type="ECO:0000256" key="5">
    <source>
        <dbReference type="RuleBase" id="RU003651"/>
    </source>
</evidence>
<keyword evidence="5" id="KW-0547">Nucleotide-binding</keyword>
<dbReference type="Proteomes" id="UP000230069">
    <property type="component" value="Unassembled WGS sequence"/>
</dbReference>
<dbReference type="SMART" id="SM00382">
    <property type="entry name" value="AAA"/>
    <property type="match status" value="1"/>
</dbReference>
<gene>
    <name evidence="7" type="ORF">AQUCO_01400733v1</name>
</gene>
<dbReference type="Pfam" id="PF25568">
    <property type="entry name" value="AAA_lid_At3g28540"/>
    <property type="match status" value="1"/>
</dbReference>
<dbReference type="GO" id="GO:0006950">
    <property type="term" value="P:response to stress"/>
    <property type="evidence" value="ECO:0007669"/>
    <property type="project" value="UniProtKB-ARBA"/>
</dbReference>
<dbReference type="GO" id="GO:0005524">
    <property type="term" value="F:ATP binding"/>
    <property type="evidence" value="ECO:0007669"/>
    <property type="project" value="UniProtKB-KW"/>
</dbReference>
<dbReference type="STRING" id="218851.A0A2G5DXS1"/>
<evidence type="ECO:0000256" key="1">
    <source>
        <dbReference type="ARBA" id="ARBA00001946"/>
    </source>
</evidence>
<protein>
    <recommendedName>
        <fullName evidence="6">AAA+ ATPase domain-containing protein</fullName>
    </recommendedName>
</protein>
<dbReference type="PANTHER" id="PTHR23070">
    <property type="entry name" value="BCS1 AAA-TYPE ATPASE"/>
    <property type="match status" value="1"/>
</dbReference>
<name>A0A2G5DXS1_AQUCA</name>
<dbReference type="Pfam" id="PF14363">
    <property type="entry name" value="AAA_assoc"/>
    <property type="match status" value="1"/>
</dbReference>
<dbReference type="PROSITE" id="PS00674">
    <property type="entry name" value="AAA"/>
    <property type="match status" value="1"/>
</dbReference>
<feature type="domain" description="AAA+ ATPase" evidence="6">
    <location>
        <begin position="257"/>
        <end position="399"/>
    </location>
</feature>
<dbReference type="OrthoDB" id="10251412at2759"/>
<dbReference type="SUPFAM" id="SSF52540">
    <property type="entry name" value="P-loop containing nucleoside triphosphate hydrolases"/>
    <property type="match status" value="1"/>
</dbReference>
<dbReference type="Gene3D" id="6.10.280.40">
    <property type="match status" value="1"/>
</dbReference>
<evidence type="ECO:0000256" key="3">
    <source>
        <dbReference type="ARBA" id="ARBA00022842"/>
    </source>
</evidence>
<dbReference type="InterPro" id="IPR027417">
    <property type="entry name" value="P-loop_NTPase"/>
</dbReference>
<dbReference type="InterPro" id="IPR058017">
    <property type="entry name" value="At3g28540-like_C"/>
</dbReference>
<evidence type="ECO:0000313" key="7">
    <source>
        <dbReference type="EMBL" id="PIA48329.1"/>
    </source>
</evidence>
<dbReference type="AlphaFoldDB" id="A0A2G5DXS1"/>
<organism evidence="7 8">
    <name type="scientific">Aquilegia coerulea</name>
    <name type="common">Rocky mountain columbine</name>
    <dbReference type="NCBI Taxonomy" id="218851"/>
    <lineage>
        <taxon>Eukaryota</taxon>
        <taxon>Viridiplantae</taxon>
        <taxon>Streptophyta</taxon>
        <taxon>Embryophyta</taxon>
        <taxon>Tracheophyta</taxon>
        <taxon>Spermatophyta</taxon>
        <taxon>Magnoliopsida</taxon>
        <taxon>Ranunculales</taxon>
        <taxon>Ranunculaceae</taxon>
        <taxon>Thalictroideae</taxon>
        <taxon>Aquilegia</taxon>
    </lineage>
</organism>
<evidence type="ECO:0000256" key="2">
    <source>
        <dbReference type="ARBA" id="ARBA00007448"/>
    </source>
</evidence>
<evidence type="ECO:0000313" key="8">
    <source>
        <dbReference type="Proteomes" id="UP000230069"/>
    </source>
</evidence>
<dbReference type="GO" id="GO:0016887">
    <property type="term" value="F:ATP hydrolysis activity"/>
    <property type="evidence" value="ECO:0007669"/>
    <property type="project" value="InterPro"/>
</dbReference>
<dbReference type="InterPro" id="IPR025753">
    <property type="entry name" value="AAA_N_dom"/>
</dbReference>
<dbReference type="Gene3D" id="3.40.50.300">
    <property type="entry name" value="P-loop containing nucleotide triphosphate hydrolases"/>
    <property type="match status" value="1"/>
</dbReference>
<keyword evidence="3" id="KW-0460">Magnesium</keyword>